<sequence length="850" mass="95417">MDANADPNQQDQTTGHPQPGSASKPIRRRMRMITSCLECRRRKLKCNKSQPCSNCIRFNRDCVYLGPKLDEASQLRLTEIKEKVGSLERQLERDVAKSTTKAAAQQRILADDVEGDYDEERDLEITPMVALDLTYEDDADGTDDIIDLGIQVGRMRITERIGGLNRPRLSEEIQAGLSGSRSAPSSPAYPGGPRPSPGIDGMSDAAASEASIPEFLRPGASYIAPSGGFFFGQVGQSPSFINFLPMREVGDRLLQRYWDAVHPIARCVHRRSFEKQYVSFWQNIVSCYEPPPPLQALVFAAWFTAAVSLDETRAQPEYGYSKQYLIDHMKVATECALGKANFLRTTRVDTMQAFIMYLIPLCRAEVSRAHSVLVGAAVRMAECMGLHRDGEAYGLSPLETHVRRLLWHQLCFLDIRTCEAQGPKPAIRREDYDTKLPLNCEEEQLTPQTTVSPDSAEQWTSTLLPLMRFEINEMMRIIWSDRRKLETRKTTLTAVLTKIENFRKRMFEKYDHFLSDEIPIQRYAKLVMYLLIYRLHAMVLHPYHSNTTNPMPQRLNSVLVMSGIMIIEISIQLETDPQFADWSWYIGAYQQFQIALLLATEIYYRPENKEAGRIWACLDYVFNLAPNMPREQKGVAILTEIMGKTAVYTGMRKMRAPTGISKAVPEKQAVKSEAPSPAPRAVPPPYMNQQAQMAAQQQMGMSGFKAEPGTSGMSSPVRMMSQSSQGSQHGMQMGQQHNMPMHNMQPNMQQQAPPPPPPNMVWAGVSNGEVLWTVPHGNPGSPESNSSDGGSVAGHAQQHRQGSMNMPQPGVMENIDWDALNALFPPDPQTGEINFQNFANPNIGMKWHTG</sequence>
<feature type="compositionally biased region" description="Low complexity" evidence="4">
    <location>
        <begin position="178"/>
        <end position="189"/>
    </location>
</feature>
<dbReference type="PROSITE" id="PS50048">
    <property type="entry name" value="ZN2_CY6_FUNGAL_2"/>
    <property type="match status" value="1"/>
</dbReference>
<dbReference type="InterPro" id="IPR036864">
    <property type="entry name" value="Zn2-C6_fun-type_DNA-bd_sf"/>
</dbReference>
<dbReference type="InParanoid" id="A0A1J7J4W0"/>
<evidence type="ECO:0000313" key="7">
    <source>
        <dbReference type="Proteomes" id="UP000182658"/>
    </source>
</evidence>
<feature type="domain" description="Zn(2)-C6 fungal-type" evidence="5">
    <location>
        <begin position="35"/>
        <end position="64"/>
    </location>
</feature>
<feature type="compositionally biased region" description="Polar residues" evidence="4">
    <location>
        <begin position="1"/>
        <end position="16"/>
    </location>
</feature>
<dbReference type="PANTHER" id="PTHR31001:SF40">
    <property type="entry name" value="ZN(II)2CYS6 TRANSCRIPTION FACTOR (EUROFUNG)"/>
    <property type="match status" value="1"/>
</dbReference>
<dbReference type="CDD" id="cd00067">
    <property type="entry name" value="GAL4"/>
    <property type="match status" value="1"/>
</dbReference>
<feature type="region of interest" description="Disordered" evidence="4">
    <location>
        <begin position="174"/>
        <end position="204"/>
    </location>
</feature>
<organism evidence="6 7">
    <name type="scientific">Coniochaeta ligniaria NRRL 30616</name>
    <dbReference type="NCBI Taxonomy" id="1408157"/>
    <lineage>
        <taxon>Eukaryota</taxon>
        <taxon>Fungi</taxon>
        <taxon>Dikarya</taxon>
        <taxon>Ascomycota</taxon>
        <taxon>Pezizomycotina</taxon>
        <taxon>Sordariomycetes</taxon>
        <taxon>Sordariomycetidae</taxon>
        <taxon>Coniochaetales</taxon>
        <taxon>Coniochaetaceae</taxon>
        <taxon>Coniochaeta</taxon>
    </lineage>
</organism>
<reference evidence="6 7" key="1">
    <citation type="submission" date="2016-10" db="EMBL/GenBank/DDBJ databases">
        <title>Draft genome sequence of Coniochaeta ligniaria NRRL30616, a lignocellulolytic fungus for bioabatement of inhibitors in plant biomass hydrolysates.</title>
        <authorList>
            <consortium name="DOE Joint Genome Institute"/>
            <person name="Jimenez D.J."/>
            <person name="Hector R.E."/>
            <person name="Riley R."/>
            <person name="Sun H."/>
            <person name="Grigoriev I.V."/>
            <person name="Van Elsas J.D."/>
            <person name="Nichols N.N."/>
        </authorList>
    </citation>
    <scope>NUCLEOTIDE SEQUENCE [LARGE SCALE GENOMIC DNA]</scope>
    <source>
        <strain evidence="6 7">NRRL 30616</strain>
    </source>
</reference>
<dbReference type="PROSITE" id="PS00463">
    <property type="entry name" value="ZN2_CY6_FUNGAL_1"/>
    <property type="match status" value="1"/>
</dbReference>
<dbReference type="GO" id="GO:0006351">
    <property type="term" value="P:DNA-templated transcription"/>
    <property type="evidence" value="ECO:0007669"/>
    <property type="project" value="InterPro"/>
</dbReference>
<keyword evidence="7" id="KW-1185">Reference proteome</keyword>
<evidence type="ECO:0000256" key="3">
    <source>
        <dbReference type="ARBA" id="ARBA00023242"/>
    </source>
</evidence>
<dbReference type="Pfam" id="PF04082">
    <property type="entry name" value="Fungal_trans"/>
    <property type="match status" value="1"/>
</dbReference>
<dbReference type="SUPFAM" id="SSF57701">
    <property type="entry name" value="Zn2/Cys6 DNA-binding domain"/>
    <property type="match status" value="1"/>
</dbReference>
<evidence type="ECO:0000259" key="5">
    <source>
        <dbReference type="PROSITE" id="PS50048"/>
    </source>
</evidence>
<dbReference type="EMBL" id="KV875093">
    <property type="protein sequence ID" value="OIW34411.1"/>
    <property type="molecule type" value="Genomic_DNA"/>
</dbReference>
<dbReference type="GO" id="GO:0008270">
    <property type="term" value="F:zinc ion binding"/>
    <property type="evidence" value="ECO:0007669"/>
    <property type="project" value="InterPro"/>
</dbReference>
<dbReference type="GO" id="GO:0003677">
    <property type="term" value="F:DNA binding"/>
    <property type="evidence" value="ECO:0007669"/>
    <property type="project" value="InterPro"/>
</dbReference>
<feature type="region of interest" description="Disordered" evidence="4">
    <location>
        <begin position="705"/>
        <end position="733"/>
    </location>
</feature>
<feature type="region of interest" description="Disordered" evidence="4">
    <location>
        <begin position="775"/>
        <end position="808"/>
    </location>
</feature>
<dbReference type="InterPro" id="IPR050613">
    <property type="entry name" value="Sec_Metabolite_Reg"/>
</dbReference>
<keyword evidence="2" id="KW-0479">Metal-binding</keyword>
<dbReference type="GO" id="GO:0005634">
    <property type="term" value="C:nucleus"/>
    <property type="evidence" value="ECO:0007669"/>
    <property type="project" value="UniProtKB-SubCell"/>
</dbReference>
<feature type="region of interest" description="Disordered" evidence="4">
    <location>
        <begin position="661"/>
        <end position="681"/>
    </location>
</feature>
<dbReference type="OrthoDB" id="424974at2759"/>
<dbReference type="CDD" id="cd12148">
    <property type="entry name" value="fungal_TF_MHR"/>
    <property type="match status" value="1"/>
</dbReference>
<comment type="subcellular location">
    <subcellularLocation>
        <location evidence="1">Nucleus</location>
    </subcellularLocation>
</comment>
<evidence type="ECO:0000256" key="4">
    <source>
        <dbReference type="SAM" id="MobiDB-lite"/>
    </source>
</evidence>
<feature type="region of interest" description="Disordered" evidence="4">
    <location>
        <begin position="1"/>
        <end position="27"/>
    </location>
</feature>
<dbReference type="PANTHER" id="PTHR31001">
    <property type="entry name" value="UNCHARACTERIZED TRANSCRIPTIONAL REGULATORY PROTEIN"/>
    <property type="match status" value="1"/>
</dbReference>
<proteinExistence type="predicted"/>
<gene>
    <name evidence="6" type="ORF">CONLIGDRAFT_567494</name>
</gene>
<protein>
    <recommendedName>
        <fullName evidence="5">Zn(2)-C6 fungal-type domain-containing protein</fullName>
    </recommendedName>
</protein>
<dbReference type="Proteomes" id="UP000182658">
    <property type="component" value="Unassembled WGS sequence"/>
</dbReference>
<dbReference type="InterPro" id="IPR007219">
    <property type="entry name" value="XnlR_reg_dom"/>
</dbReference>
<dbReference type="Pfam" id="PF00172">
    <property type="entry name" value="Zn_clus"/>
    <property type="match status" value="1"/>
</dbReference>
<evidence type="ECO:0000256" key="1">
    <source>
        <dbReference type="ARBA" id="ARBA00004123"/>
    </source>
</evidence>
<dbReference type="SMART" id="SM00906">
    <property type="entry name" value="Fungal_trans"/>
    <property type="match status" value="1"/>
</dbReference>
<dbReference type="SMART" id="SM00066">
    <property type="entry name" value="GAL4"/>
    <property type="match status" value="1"/>
</dbReference>
<dbReference type="GO" id="GO:0000981">
    <property type="term" value="F:DNA-binding transcription factor activity, RNA polymerase II-specific"/>
    <property type="evidence" value="ECO:0007669"/>
    <property type="project" value="InterPro"/>
</dbReference>
<feature type="compositionally biased region" description="Low complexity" evidence="4">
    <location>
        <begin position="719"/>
        <end position="733"/>
    </location>
</feature>
<dbReference type="InterPro" id="IPR001138">
    <property type="entry name" value="Zn2Cys6_DnaBD"/>
</dbReference>
<dbReference type="Gene3D" id="4.10.240.10">
    <property type="entry name" value="Zn(2)-C6 fungal-type DNA-binding domain"/>
    <property type="match status" value="1"/>
</dbReference>
<keyword evidence="3" id="KW-0539">Nucleus</keyword>
<dbReference type="AlphaFoldDB" id="A0A1J7J4W0"/>
<evidence type="ECO:0000256" key="2">
    <source>
        <dbReference type="ARBA" id="ARBA00022723"/>
    </source>
</evidence>
<accession>A0A1J7J4W0</accession>
<name>A0A1J7J4W0_9PEZI</name>
<dbReference type="STRING" id="1408157.A0A1J7J4W0"/>
<evidence type="ECO:0000313" key="6">
    <source>
        <dbReference type="EMBL" id="OIW34411.1"/>
    </source>
</evidence>